<gene>
    <name evidence="2" type="ORF">DEO72_LG7g296</name>
</gene>
<sequence>MKVSAFFSLLLVVGATVVFFNILIPTTATPEFTGTNYGDKATLVAVSRKLKENGKNVKSGMSKNDDMSRVILTDYYPVDPPPNSRPKASLNPGPIQHGSPLNPYIPKPLPPDHPPKPGDSD</sequence>
<dbReference type="Gramene" id="Vigun08g029200.2.v1.2">
    <property type="protein sequence ID" value="Vigun08g029200.2.v1.2"/>
    <property type="gene ID" value="Vigun08g029200.v1.2"/>
</dbReference>
<dbReference type="OrthoDB" id="1425109at2759"/>
<dbReference type="PANTHER" id="PTHR37249:SF3">
    <property type="entry name" value="OS03G0206201 PROTEIN"/>
    <property type="match status" value="1"/>
</dbReference>
<accession>A0A4D6MDG6</accession>
<evidence type="ECO:0000313" key="3">
    <source>
        <dbReference type="Proteomes" id="UP000501690"/>
    </source>
</evidence>
<reference evidence="2 3" key="1">
    <citation type="submission" date="2019-04" db="EMBL/GenBank/DDBJ databases">
        <title>An improved genome assembly and genetic linkage map for asparagus bean, Vigna unguiculata ssp. sesquipedialis.</title>
        <authorList>
            <person name="Xia Q."/>
            <person name="Zhang R."/>
            <person name="Dong Y."/>
        </authorList>
    </citation>
    <scope>NUCLEOTIDE SEQUENCE [LARGE SCALE GENOMIC DNA]</scope>
    <source>
        <tissue evidence="2">Leaf</tissue>
    </source>
</reference>
<dbReference type="Gramene" id="Vigun08g029200.5.v1.2">
    <property type="protein sequence ID" value="Vigun08g029200.5.v1.2"/>
    <property type="gene ID" value="Vigun08g029200.v1.2"/>
</dbReference>
<feature type="compositionally biased region" description="Pro residues" evidence="1">
    <location>
        <begin position="103"/>
        <end position="112"/>
    </location>
</feature>
<dbReference type="EMBL" id="CP039351">
    <property type="protein sequence ID" value="QCD99017.1"/>
    <property type="molecule type" value="Genomic_DNA"/>
</dbReference>
<dbReference type="AlphaFoldDB" id="A0A4D6MDG6"/>
<organism evidence="2 3">
    <name type="scientific">Vigna unguiculata</name>
    <name type="common">Cowpea</name>
    <dbReference type="NCBI Taxonomy" id="3917"/>
    <lineage>
        <taxon>Eukaryota</taxon>
        <taxon>Viridiplantae</taxon>
        <taxon>Streptophyta</taxon>
        <taxon>Embryophyta</taxon>
        <taxon>Tracheophyta</taxon>
        <taxon>Spermatophyta</taxon>
        <taxon>Magnoliopsida</taxon>
        <taxon>eudicotyledons</taxon>
        <taxon>Gunneridae</taxon>
        <taxon>Pentapetalae</taxon>
        <taxon>rosids</taxon>
        <taxon>fabids</taxon>
        <taxon>Fabales</taxon>
        <taxon>Fabaceae</taxon>
        <taxon>Papilionoideae</taxon>
        <taxon>50 kb inversion clade</taxon>
        <taxon>NPAAA clade</taxon>
        <taxon>indigoferoid/millettioid clade</taxon>
        <taxon>Phaseoleae</taxon>
        <taxon>Vigna</taxon>
    </lineage>
</organism>
<name>A0A4D6MDG6_VIGUN</name>
<protein>
    <submittedName>
        <fullName evidence="2">Uncharacterized protein</fullName>
    </submittedName>
</protein>
<keyword evidence="3" id="KW-1185">Reference proteome</keyword>
<dbReference type="PANTHER" id="PTHR37249">
    <property type="entry name" value="OS03G0206201 PROTEIN"/>
    <property type="match status" value="1"/>
</dbReference>
<feature type="region of interest" description="Disordered" evidence="1">
    <location>
        <begin position="73"/>
        <end position="121"/>
    </location>
</feature>
<evidence type="ECO:0000313" key="2">
    <source>
        <dbReference type="EMBL" id="QCD99017.1"/>
    </source>
</evidence>
<dbReference type="Proteomes" id="UP000501690">
    <property type="component" value="Linkage Group LG7"/>
</dbReference>
<proteinExistence type="predicted"/>
<evidence type="ECO:0000256" key="1">
    <source>
        <dbReference type="SAM" id="MobiDB-lite"/>
    </source>
</evidence>